<dbReference type="EMBL" id="JBHUHV010000052">
    <property type="protein sequence ID" value="MFD2068286.1"/>
    <property type="molecule type" value="Genomic_DNA"/>
</dbReference>
<name>A0ABW4X1M3_9BACT</name>
<protein>
    <submittedName>
        <fullName evidence="1">DUF6660 family protein</fullName>
    </submittedName>
</protein>
<dbReference type="InterPro" id="IPR046601">
    <property type="entry name" value="DUF6660"/>
</dbReference>
<reference evidence="2" key="1">
    <citation type="journal article" date="2019" name="Int. J. Syst. Evol. Microbiol.">
        <title>The Global Catalogue of Microorganisms (GCM) 10K type strain sequencing project: providing services to taxonomists for standard genome sequencing and annotation.</title>
        <authorList>
            <consortium name="The Broad Institute Genomics Platform"/>
            <consortium name="The Broad Institute Genome Sequencing Center for Infectious Disease"/>
            <person name="Wu L."/>
            <person name="Ma J."/>
        </authorList>
    </citation>
    <scope>NUCLEOTIDE SEQUENCE [LARGE SCALE GENOMIC DNA]</scope>
    <source>
        <strain evidence="2">JCM 16545</strain>
    </source>
</reference>
<gene>
    <name evidence="1" type="ORF">ACFSKU_15455</name>
</gene>
<keyword evidence="2" id="KW-1185">Reference proteome</keyword>
<sequence length="106" mass="11700">MRFILYILTLLLLTLSLKPCLDRATAIPGKGEVVTVAGLDQDHQDCGADECSPFCACHCCHTHYQPQNIAVVENVSAPEARHESALYKNSFVFSISRSIWQPPKIG</sequence>
<proteinExistence type="predicted"/>
<evidence type="ECO:0000313" key="1">
    <source>
        <dbReference type="EMBL" id="MFD2068286.1"/>
    </source>
</evidence>
<dbReference type="Pfam" id="PF20365">
    <property type="entry name" value="DUF6660"/>
    <property type="match status" value="1"/>
</dbReference>
<comment type="caution">
    <text evidence="1">The sequence shown here is derived from an EMBL/GenBank/DDBJ whole genome shotgun (WGS) entry which is preliminary data.</text>
</comment>
<organism evidence="1 2">
    <name type="scientific">Pontibacter silvestris</name>
    <dbReference type="NCBI Taxonomy" id="2305183"/>
    <lineage>
        <taxon>Bacteria</taxon>
        <taxon>Pseudomonadati</taxon>
        <taxon>Bacteroidota</taxon>
        <taxon>Cytophagia</taxon>
        <taxon>Cytophagales</taxon>
        <taxon>Hymenobacteraceae</taxon>
        <taxon>Pontibacter</taxon>
    </lineage>
</organism>
<accession>A0ABW4X1M3</accession>
<evidence type="ECO:0000313" key="2">
    <source>
        <dbReference type="Proteomes" id="UP001597369"/>
    </source>
</evidence>
<dbReference type="RefSeq" id="WP_317206956.1">
    <property type="nucleotide sequence ID" value="NZ_JAJJWI010000014.1"/>
</dbReference>
<dbReference type="Proteomes" id="UP001597369">
    <property type="component" value="Unassembled WGS sequence"/>
</dbReference>